<organism evidence="3 4">
    <name type="scientific">Scophthalmus maximus</name>
    <name type="common">Turbot</name>
    <name type="synonym">Psetta maxima</name>
    <dbReference type="NCBI Taxonomy" id="52904"/>
    <lineage>
        <taxon>Eukaryota</taxon>
        <taxon>Metazoa</taxon>
        <taxon>Chordata</taxon>
        <taxon>Craniata</taxon>
        <taxon>Vertebrata</taxon>
        <taxon>Euteleostomi</taxon>
        <taxon>Actinopterygii</taxon>
        <taxon>Neopterygii</taxon>
        <taxon>Teleostei</taxon>
        <taxon>Neoteleostei</taxon>
        <taxon>Acanthomorphata</taxon>
        <taxon>Carangaria</taxon>
        <taxon>Pleuronectiformes</taxon>
        <taxon>Pleuronectoidei</taxon>
        <taxon>Scophthalmidae</taxon>
        <taxon>Scophthalmus</taxon>
    </lineage>
</organism>
<feature type="compositionally biased region" description="Acidic residues" evidence="1">
    <location>
        <begin position="241"/>
        <end position="260"/>
    </location>
</feature>
<sequence length="383" mass="42065">MYRTVWRSREEVCDGSRGLKCQCGGRAADGPAAKKERTCGTDEGSGPVQERVTFLSNYLAAQGDMKNHSEYVMKELFICGKLSLFPFEFALGVFSAPSLHLSSSLTPSCFPQQRDVGEWRRGRKCERRAAAFGVLGTRAKENRRRGLSDEVLAVRNLSYQTTSPDGLKTLMVSAEMRDMFHHSVLNSVFSTVGWRLKDVLQCTVFCSRWSSPMPSPSCPPSVCDQSHPHSPHDNLLLADAAEADSEEEEEEEEEEQEEEEHAARLCSPVSHEQQSNHHGSALPPVPPPHRQQPSVTALNQSLGSTHHAGQSLNSTRQLTTPSGSPAPVAGQSPAELQTTPPESVPLQDSWVLGSNVPLETSSVMKTFHNTQSQLTSKCQQLLD</sequence>
<accession>A0A6A4SWX1</accession>
<evidence type="ECO:0000259" key="2">
    <source>
        <dbReference type="Pfam" id="PF06484"/>
    </source>
</evidence>
<feature type="compositionally biased region" description="Polar residues" evidence="1">
    <location>
        <begin position="291"/>
        <end position="323"/>
    </location>
</feature>
<dbReference type="GO" id="GO:0016020">
    <property type="term" value="C:membrane"/>
    <property type="evidence" value="ECO:0007669"/>
    <property type="project" value="InterPro"/>
</dbReference>
<evidence type="ECO:0000256" key="1">
    <source>
        <dbReference type="SAM" id="MobiDB-lite"/>
    </source>
</evidence>
<feature type="domain" description="Teneurin N-terminal" evidence="2">
    <location>
        <begin position="212"/>
        <end position="362"/>
    </location>
</feature>
<protein>
    <recommendedName>
        <fullName evidence="2">Teneurin N-terminal domain-containing protein</fullName>
    </recommendedName>
</protein>
<name>A0A6A4SWX1_SCOMX</name>
<dbReference type="GO" id="GO:0007165">
    <property type="term" value="P:signal transduction"/>
    <property type="evidence" value="ECO:0007669"/>
    <property type="project" value="InterPro"/>
</dbReference>
<proteinExistence type="predicted"/>
<comment type="caution">
    <text evidence="3">The sequence shown here is derived from an EMBL/GenBank/DDBJ whole genome shotgun (WGS) entry which is preliminary data.</text>
</comment>
<dbReference type="EMBL" id="VEVO01000009">
    <property type="protein sequence ID" value="KAF0038047.1"/>
    <property type="molecule type" value="Genomic_DNA"/>
</dbReference>
<dbReference type="Proteomes" id="UP000438429">
    <property type="component" value="Unassembled WGS sequence"/>
</dbReference>
<evidence type="ECO:0000313" key="4">
    <source>
        <dbReference type="Proteomes" id="UP000438429"/>
    </source>
</evidence>
<dbReference type="AlphaFoldDB" id="A0A6A4SWX1"/>
<dbReference type="Pfam" id="PF06484">
    <property type="entry name" value="Ten_N"/>
    <property type="match status" value="1"/>
</dbReference>
<feature type="region of interest" description="Disordered" evidence="1">
    <location>
        <begin position="241"/>
        <end position="348"/>
    </location>
</feature>
<dbReference type="InterPro" id="IPR009471">
    <property type="entry name" value="Ten_N"/>
</dbReference>
<evidence type="ECO:0000313" key="3">
    <source>
        <dbReference type="EMBL" id="KAF0038047.1"/>
    </source>
</evidence>
<reference evidence="3 4" key="1">
    <citation type="submission" date="2019-06" db="EMBL/GenBank/DDBJ databases">
        <title>Draft genomes of female and male turbot (Scophthalmus maximus).</title>
        <authorList>
            <person name="Xu H."/>
            <person name="Xu X.-W."/>
            <person name="Shao C."/>
            <person name="Chen S."/>
        </authorList>
    </citation>
    <scope>NUCLEOTIDE SEQUENCE [LARGE SCALE GENOMIC DNA]</scope>
    <source>
        <strain evidence="3">Ysfricsl-2016a</strain>
        <tissue evidence="3">Blood</tissue>
    </source>
</reference>
<gene>
    <name evidence="3" type="ORF">F2P81_010921</name>
</gene>